<dbReference type="AlphaFoldDB" id="A0A2T3AA98"/>
<dbReference type="PANTHER" id="PTHR33048">
    <property type="entry name" value="PTH11-LIKE INTEGRAL MEMBRANE PROTEIN (AFU_ORTHOLOGUE AFUA_5G11245)"/>
    <property type="match status" value="1"/>
</dbReference>
<evidence type="ECO:0000256" key="7">
    <source>
        <dbReference type="SAM" id="Phobius"/>
    </source>
</evidence>
<evidence type="ECO:0000256" key="1">
    <source>
        <dbReference type="ARBA" id="ARBA00004141"/>
    </source>
</evidence>
<keyword evidence="4 7" id="KW-0472">Membrane</keyword>
<dbReference type="InterPro" id="IPR049326">
    <property type="entry name" value="Rhodopsin_dom_fungi"/>
</dbReference>
<evidence type="ECO:0000313" key="10">
    <source>
        <dbReference type="Proteomes" id="UP000241462"/>
    </source>
</evidence>
<dbReference type="EMBL" id="KZ678426">
    <property type="protein sequence ID" value="PSR88607.1"/>
    <property type="molecule type" value="Genomic_DNA"/>
</dbReference>
<keyword evidence="10" id="KW-1185">Reference proteome</keyword>
<feature type="transmembrane region" description="Helical" evidence="7">
    <location>
        <begin position="53"/>
        <end position="74"/>
    </location>
</feature>
<feature type="transmembrane region" description="Helical" evidence="7">
    <location>
        <begin position="107"/>
        <end position="127"/>
    </location>
</feature>
<evidence type="ECO:0000256" key="2">
    <source>
        <dbReference type="ARBA" id="ARBA00022692"/>
    </source>
</evidence>
<accession>A0A2T3AA98</accession>
<gene>
    <name evidence="9" type="ORF">BD289DRAFT_481998</name>
</gene>
<dbReference type="InParanoid" id="A0A2T3AA98"/>
<reference evidence="9 10" key="1">
    <citation type="journal article" date="2018" name="Mycol. Prog.">
        <title>Coniella lustricola, a new species from submerged detritus.</title>
        <authorList>
            <person name="Raudabaugh D.B."/>
            <person name="Iturriaga T."/>
            <person name="Carver A."/>
            <person name="Mondo S."/>
            <person name="Pangilinan J."/>
            <person name="Lipzen A."/>
            <person name="He G."/>
            <person name="Amirebrahimi M."/>
            <person name="Grigoriev I.V."/>
            <person name="Miller A.N."/>
        </authorList>
    </citation>
    <scope>NUCLEOTIDE SEQUENCE [LARGE SCALE GENOMIC DNA]</scope>
    <source>
        <strain evidence="9 10">B22-T-1</strain>
    </source>
</reference>
<feature type="transmembrane region" description="Helical" evidence="7">
    <location>
        <begin position="263"/>
        <end position="285"/>
    </location>
</feature>
<dbReference type="Proteomes" id="UP000241462">
    <property type="component" value="Unassembled WGS sequence"/>
</dbReference>
<dbReference type="InterPro" id="IPR052337">
    <property type="entry name" value="SAT4-like"/>
</dbReference>
<protein>
    <recommendedName>
        <fullName evidence="8">Rhodopsin domain-containing protein</fullName>
    </recommendedName>
</protein>
<feature type="domain" description="Rhodopsin" evidence="8">
    <location>
        <begin position="37"/>
        <end position="289"/>
    </location>
</feature>
<dbReference type="STRING" id="2025994.A0A2T3AA98"/>
<feature type="transmembrane region" description="Helical" evidence="7">
    <location>
        <begin position="192"/>
        <end position="211"/>
    </location>
</feature>
<dbReference type="OrthoDB" id="5329176at2759"/>
<keyword evidence="3 7" id="KW-1133">Transmembrane helix</keyword>
<feature type="transmembrane region" description="Helical" evidence="7">
    <location>
        <begin position="139"/>
        <end position="161"/>
    </location>
</feature>
<evidence type="ECO:0000256" key="6">
    <source>
        <dbReference type="SAM" id="MobiDB-lite"/>
    </source>
</evidence>
<comment type="subcellular location">
    <subcellularLocation>
        <location evidence="1">Membrane</location>
        <topology evidence="1">Multi-pass membrane protein</topology>
    </subcellularLocation>
</comment>
<sequence>MGNLAIRGSDSAAILSEQEFKVVTWVCLGLCIIAFIIRAAIRIVCLGRLVVEDYCMVFALSLFVAVSAVLLVYMDDIYTLYRIERDLAAVSADFLDVMSGALRADGLTIILSTVGIWTVKLNFLIFFRRLARQVRSYTAVWISALVFILACGAASLSLMPFQCTFADVPYVIEHCTSDAAIGYESAATKAGVALDIVSDFVLICFPISILWRSQISLRQKISLSAIFSLEGLTIAATIVRGSVFGAQFYKSFSRVDVKALDFVWIMFWQYMEFVVSFLVACTASFRSFWATREQKARDDRYRLANDRSADAVQERHRRRMSYKPKGWEHLYGSVLESLNDLEGLGHHHHHHGAAERDLDGYLELVGTTRIGTAISSEQTVTAAGSDVNLTARCRGAAMAPGEQASCDDDDDGEAGMLDREIAKPKAAHSK</sequence>
<evidence type="ECO:0000256" key="3">
    <source>
        <dbReference type="ARBA" id="ARBA00022989"/>
    </source>
</evidence>
<organism evidence="9 10">
    <name type="scientific">Coniella lustricola</name>
    <dbReference type="NCBI Taxonomy" id="2025994"/>
    <lineage>
        <taxon>Eukaryota</taxon>
        <taxon>Fungi</taxon>
        <taxon>Dikarya</taxon>
        <taxon>Ascomycota</taxon>
        <taxon>Pezizomycotina</taxon>
        <taxon>Sordariomycetes</taxon>
        <taxon>Sordariomycetidae</taxon>
        <taxon>Diaporthales</taxon>
        <taxon>Schizoparmaceae</taxon>
        <taxon>Coniella</taxon>
    </lineage>
</organism>
<evidence type="ECO:0000256" key="4">
    <source>
        <dbReference type="ARBA" id="ARBA00023136"/>
    </source>
</evidence>
<feature type="transmembrane region" description="Helical" evidence="7">
    <location>
        <begin position="22"/>
        <end position="41"/>
    </location>
</feature>
<proteinExistence type="inferred from homology"/>
<evidence type="ECO:0000259" key="8">
    <source>
        <dbReference type="Pfam" id="PF20684"/>
    </source>
</evidence>
<evidence type="ECO:0000256" key="5">
    <source>
        <dbReference type="ARBA" id="ARBA00038359"/>
    </source>
</evidence>
<dbReference type="PANTHER" id="PTHR33048:SF162">
    <property type="entry name" value="SATRATOXIN BIOSYNTHESIS SC1 CLUSTER PROTEIN 4"/>
    <property type="match status" value="1"/>
</dbReference>
<keyword evidence="2 7" id="KW-0812">Transmembrane</keyword>
<dbReference type="GO" id="GO:0016020">
    <property type="term" value="C:membrane"/>
    <property type="evidence" value="ECO:0007669"/>
    <property type="project" value="UniProtKB-SubCell"/>
</dbReference>
<dbReference type="Pfam" id="PF20684">
    <property type="entry name" value="Fung_rhodopsin"/>
    <property type="match status" value="1"/>
</dbReference>
<feature type="transmembrane region" description="Helical" evidence="7">
    <location>
        <begin position="223"/>
        <end position="243"/>
    </location>
</feature>
<comment type="similarity">
    <text evidence="5">Belongs to the SAT4 family.</text>
</comment>
<name>A0A2T3AA98_9PEZI</name>
<feature type="region of interest" description="Disordered" evidence="6">
    <location>
        <begin position="398"/>
        <end position="430"/>
    </location>
</feature>
<evidence type="ECO:0000313" key="9">
    <source>
        <dbReference type="EMBL" id="PSR88607.1"/>
    </source>
</evidence>